<evidence type="ECO:0000313" key="2">
    <source>
        <dbReference type="EMBL" id="MXP75771.1"/>
    </source>
</evidence>
<comment type="caution">
    <text evidence="2">The sequence shown here is derived from an EMBL/GenBank/DDBJ whole genome shotgun (WGS) entry which is preliminary data.</text>
</comment>
<evidence type="ECO:0000259" key="1">
    <source>
        <dbReference type="Pfam" id="PF13566"/>
    </source>
</evidence>
<dbReference type="EMBL" id="WUQX01000001">
    <property type="protein sequence ID" value="MXP75771.1"/>
    <property type="molecule type" value="Genomic_DNA"/>
</dbReference>
<dbReference type="RefSeq" id="WP_159750969.1">
    <property type="nucleotide sequence ID" value="NZ_CASSPE010000071.1"/>
</dbReference>
<protein>
    <submittedName>
        <fullName evidence="2">DUF4130 domain-containing protein</fullName>
    </submittedName>
</protein>
<dbReference type="InterPro" id="IPR025404">
    <property type="entry name" value="DUF4130"/>
</dbReference>
<name>A0A7X3MG51_9FIRM</name>
<evidence type="ECO:0000313" key="3">
    <source>
        <dbReference type="Proteomes" id="UP000460412"/>
    </source>
</evidence>
<dbReference type="AlphaFoldDB" id="A0A7X3MG51"/>
<dbReference type="InterPro" id="IPR023875">
    <property type="entry name" value="DNA_repair_put"/>
</dbReference>
<accession>A0A7X3MG51</accession>
<proteinExistence type="predicted"/>
<keyword evidence="3" id="KW-1185">Reference proteome</keyword>
<organism evidence="2 3">
    <name type="scientific">Sporofaciens musculi</name>
    <dbReference type="NCBI Taxonomy" id="2681861"/>
    <lineage>
        <taxon>Bacteria</taxon>
        <taxon>Bacillati</taxon>
        <taxon>Bacillota</taxon>
        <taxon>Clostridia</taxon>
        <taxon>Lachnospirales</taxon>
        <taxon>Lachnospiraceae</taxon>
        <taxon>Sporofaciens</taxon>
    </lineage>
</organism>
<dbReference type="Proteomes" id="UP000460412">
    <property type="component" value="Unassembled WGS sequence"/>
</dbReference>
<feature type="domain" description="DUF4130" evidence="1">
    <location>
        <begin position="96"/>
        <end position="252"/>
    </location>
</feature>
<sequence>MKTVFVCNDTVTGIFSGIYDAWKSGKGETDCEIVLGGMLDFQLFCDYVEVEETEHKAMAVESLIRRHLGERAYGAIYHALMSADQKKGDAVLGTMLAARQLKDSTKIMDHLGHPKVEKVFELARNVFGEAHSYKGFLRFRELKNGVLYAEITPKNQVLTCLAPHFAERLPVENWMIHDKPHKSFAVHEAGKQWVIVWGESFDEETFQDVSEKEEKYAKLWTGFCRTIAVESRINPKCQQKNLPYRFRGNMVEFTMSV</sequence>
<dbReference type="Pfam" id="PF13566">
    <property type="entry name" value="DUF4130"/>
    <property type="match status" value="1"/>
</dbReference>
<gene>
    <name evidence="2" type="ORF">GN277_10375</name>
</gene>
<reference evidence="2 3" key="1">
    <citation type="submission" date="2019-12" db="EMBL/GenBank/DDBJ databases">
        <title>Sporaefaciens musculi gen. nov., sp. nov., a novel bacterium isolated from the caecum of an obese mouse.</title>
        <authorList>
            <person name="Rasmussen T.S."/>
            <person name="Streidl T."/>
            <person name="Hitch T.C.A."/>
            <person name="Wortmann E."/>
            <person name="Deptula P."/>
            <person name="Hansen M."/>
            <person name="Nielsen D.S."/>
            <person name="Clavel T."/>
            <person name="Vogensen F.K."/>
        </authorList>
    </citation>
    <scope>NUCLEOTIDE SEQUENCE [LARGE SCALE GENOMIC DNA]</scope>
    <source>
        <strain evidence="2 3">WCA-9-b2</strain>
    </source>
</reference>
<dbReference type="NCBIfam" id="TIGR03915">
    <property type="entry name" value="SAM_7_link_chp"/>
    <property type="match status" value="1"/>
</dbReference>